<dbReference type="Pfam" id="PF15919">
    <property type="entry name" value="HicB_lk_antitox"/>
    <property type="match status" value="1"/>
</dbReference>
<dbReference type="InterPro" id="IPR035069">
    <property type="entry name" value="TTHA1013/TTHA0281-like"/>
</dbReference>
<proteinExistence type="predicted"/>
<feature type="region of interest" description="Disordered" evidence="1">
    <location>
        <begin position="121"/>
        <end position="145"/>
    </location>
</feature>
<evidence type="ECO:0000256" key="1">
    <source>
        <dbReference type="SAM" id="MobiDB-lite"/>
    </source>
</evidence>
<dbReference type="OrthoDB" id="5772641at2"/>
<name>A0A1I3U5U4_9ACTN</name>
<feature type="domain" description="HicB-like antitoxin of toxin-antitoxin system" evidence="2">
    <location>
        <begin position="13"/>
        <end position="53"/>
    </location>
</feature>
<sequence length="145" mass="16220">MSAYRVTARRAGDWWALEIPDLPGVFSQAKRLDRADEAAREAIAAMLDIEPEEIEVTVEPELPEEARRVLAQAEDARRAAREAADAEREAMRRAAAVLTRDLSQRDAGRVMGVSFQRVSQLLGSGSAAHRTSRREKPRTGRRVQR</sequence>
<protein>
    <recommendedName>
        <fullName evidence="2">HicB-like antitoxin of toxin-antitoxin system domain-containing protein</fullName>
    </recommendedName>
</protein>
<dbReference type="AlphaFoldDB" id="A0A1I3U5U4"/>
<dbReference type="RefSeq" id="WP_139238046.1">
    <property type="nucleotide sequence ID" value="NZ_FOSG01000001.1"/>
</dbReference>
<dbReference type="SUPFAM" id="SSF143100">
    <property type="entry name" value="TTHA1013/TTHA0281-like"/>
    <property type="match status" value="1"/>
</dbReference>
<evidence type="ECO:0000313" key="3">
    <source>
        <dbReference type="EMBL" id="SFJ78948.1"/>
    </source>
</evidence>
<accession>A0A1I3U5U4</accession>
<dbReference type="InterPro" id="IPR031807">
    <property type="entry name" value="HicB-like"/>
</dbReference>
<reference evidence="4" key="1">
    <citation type="submission" date="2016-10" db="EMBL/GenBank/DDBJ databases">
        <authorList>
            <person name="Varghese N."/>
            <person name="Submissions S."/>
        </authorList>
    </citation>
    <scope>NUCLEOTIDE SEQUENCE [LARGE SCALE GENOMIC DNA]</scope>
    <source>
        <strain evidence="4">PL19</strain>
    </source>
</reference>
<evidence type="ECO:0000313" key="4">
    <source>
        <dbReference type="Proteomes" id="UP000198928"/>
    </source>
</evidence>
<dbReference type="EMBL" id="FOSG01000001">
    <property type="protein sequence ID" value="SFJ78948.1"/>
    <property type="molecule type" value="Genomic_DNA"/>
</dbReference>
<keyword evidence="4" id="KW-1185">Reference proteome</keyword>
<evidence type="ECO:0000259" key="2">
    <source>
        <dbReference type="Pfam" id="PF15919"/>
    </source>
</evidence>
<feature type="compositionally biased region" description="Basic residues" evidence="1">
    <location>
        <begin position="130"/>
        <end position="145"/>
    </location>
</feature>
<dbReference type="Gene3D" id="3.30.160.250">
    <property type="match status" value="1"/>
</dbReference>
<dbReference type="Proteomes" id="UP000198928">
    <property type="component" value="Unassembled WGS sequence"/>
</dbReference>
<organism evidence="3 4">
    <name type="scientific">Streptomyces pini</name>
    <dbReference type="NCBI Taxonomy" id="1520580"/>
    <lineage>
        <taxon>Bacteria</taxon>
        <taxon>Bacillati</taxon>
        <taxon>Actinomycetota</taxon>
        <taxon>Actinomycetes</taxon>
        <taxon>Kitasatosporales</taxon>
        <taxon>Streptomycetaceae</taxon>
        <taxon>Streptomyces</taxon>
    </lineage>
</organism>
<gene>
    <name evidence="3" type="ORF">SAMN05192584_101333</name>
</gene>